<organism evidence="1">
    <name type="scientific">Candidatus Berkiella aquae</name>
    <dbReference type="NCBI Taxonomy" id="295108"/>
    <lineage>
        <taxon>Bacteria</taxon>
        <taxon>Pseudomonadati</taxon>
        <taxon>Pseudomonadota</taxon>
        <taxon>Gammaproteobacteria</taxon>
        <taxon>Candidatus Berkiellales</taxon>
        <taxon>Candidatus Berkiellaceae</taxon>
        <taxon>Candidatus Berkiella</taxon>
    </lineage>
</organism>
<comment type="caution">
    <text evidence="1">The sequence shown here is derived from an EMBL/GenBank/DDBJ whole genome shotgun (WGS) entry which is preliminary data.</text>
</comment>
<dbReference type="RefSeq" id="WP_075066029.1">
    <property type="nucleotide sequence ID" value="NZ_LKAJ02000001.1"/>
</dbReference>
<dbReference type="AlphaFoldDB" id="A0A0Q9YXE3"/>
<proteinExistence type="predicted"/>
<dbReference type="Proteomes" id="UP000051497">
    <property type="component" value="Unassembled WGS sequence"/>
</dbReference>
<name>A0A0Q9YXE3_9GAMM</name>
<reference evidence="2" key="3">
    <citation type="submission" date="2021-06" db="EMBL/GenBank/DDBJ databases">
        <title>Genomic Description and Analysis of Intracellular Bacteria, Candidatus Berkiella cookevillensis and Candidatus Berkiella aquae.</title>
        <authorList>
            <person name="Kidane D.T."/>
            <person name="Mehari Y.T."/>
            <person name="Rice F.C."/>
            <person name="Arivett B.A."/>
            <person name="Farone A.L."/>
            <person name="Berk S.G."/>
            <person name="Farone M.B."/>
        </authorList>
    </citation>
    <scope>NUCLEOTIDE SEQUENCE</scope>
    <source>
        <strain evidence="2">HT99</strain>
    </source>
</reference>
<gene>
    <name evidence="2" type="ORF">HT99x_009035</name>
    <name evidence="1" type="ORF">HT99x_01405</name>
</gene>
<accession>A0A0Q9YXE3</accession>
<dbReference type="EMBL" id="LKAJ02000001">
    <property type="protein sequence ID" value="MCS5711580.1"/>
    <property type="molecule type" value="Genomic_DNA"/>
</dbReference>
<reference evidence="2" key="2">
    <citation type="journal article" date="2016" name="Genome Announc.">
        <title>Draft Genome Sequences of Two Novel Amoeba-Resistant Intranuclear Bacteria, 'Candidatus Berkiella cookevillensis' and 'Candidatus Berkiella aquae'.</title>
        <authorList>
            <person name="Mehari Y.T."/>
            <person name="Arivett B.A."/>
            <person name="Farone A.L."/>
            <person name="Gunderson J.H."/>
            <person name="Farone M.B."/>
        </authorList>
    </citation>
    <scope>NUCLEOTIDE SEQUENCE</scope>
    <source>
        <strain evidence="2">HT99</strain>
    </source>
</reference>
<evidence type="ECO:0000313" key="1">
    <source>
        <dbReference type="EMBL" id="KRG21652.1"/>
    </source>
</evidence>
<evidence type="ECO:0008006" key="4">
    <source>
        <dbReference type="Google" id="ProtNLM"/>
    </source>
</evidence>
<sequence length="74" mass="8500">MPVHKHILENIHALLDFNRVPKTKPERAQHFSNLFGLTLVESESVLAGEQVPNKKLLKEIADKFEVDALWLLKN</sequence>
<protein>
    <recommendedName>
        <fullName evidence="4">HTH cro/C1-type domain-containing protein</fullName>
    </recommendedName>
</protein>
<evidence type="ECO:0000313" key="3">
    <source>
        <dbReference type="Proteomes" id="UP000051497"/>
    </source>
</evidence>
<evidence type="ECO:0000313" key="2">
    <source>
        <dbReference type="EMBL" id="MCS5711580.1"/>
    </source>
</evidence>
<keyword evidence="3" id="KW-1185">Reference proteome</keyword>
<reference evidence="1" key="1">
    <citation type="submission" date="2015-09" db="EMBL/GenBank/DDBJ databases">
        <title>Draft Genome Sequences of Two Novel Amoeba-resistant Intranuclear Bacteria, Candidatus Berkiella cookevillensis and Candidatus Berkiella aquae.</title>
        <authorList>
            <person name="Mehari Y.T."/>
            <person name="Arivett B.A."/>
            <person name="Farone A.L."/>
            <person name="Gunderson J.H."/>
            <person name="Farone M.B."/>
        </authorList>
    </citation>
    <scope>NUCLEOTIDE SEQUENCE [LARGE SCALE GENOMIC DNA]</scope>
    <source>
        <strain evidence="1">HT99</strain>
    </source>
</reference>
<dbReference type="EMBL" id="LKAJ01000004">
    <property type="protein sequence ID" value="KRG21652.1"/>
    <property type="molecule type" value="Genomic_DNA"/>
</dbReference>
<dbReference type="STRING" id="295108.HT99x_01405"/>